<sequence>MPLDLSLIGKGLTPLLKPTVSWTHDKIIGREILGKRELKKQHYNQFYKKLQKKF</sequence>
<dbReference type="AlphaFoldDB" id="G5IZ74"/>
<dbReference type="Proteomes" id="UP000003477">
    <property type="component" value="Unassembled WGS sequence"/>
</dbReference>
<comment type="caution">
    <text evidence="1">The sequence shown here is derived from an EMBL/GenBank/DDBJ whole genome shotgun (WGS) entry which is preliminary data.</text>
</comment>
<accession>G5IZ74</accession>
<gene>
    <name evidence="1" type="ORF">CWATWH0003_0569</name>
</gene>
<reference evidence="1 2" key="1">
    <citation type="journal article" date="2011" name="Front. Microbiol.">
        <title>Two Strains of Crocosphaera watsonii with Highly Conserved Genomes are Distinguished by Strain-Specific Features.</title>
        <authorList>
            <person name="Bench S.R."/>
            <person name="Ilikchyan I.N."/>
            <person name="Tripp H.J."/>
            <person name="Zehr J.P."/>
        </authorList>
    </citation>
    <scope>NUCLEOTIDE SEQUENCE [LARGE SCALE GENOMIC DNA]</scope>
    <source>
        <strain evidence="1 2">WH 0003</strain>
    </source>
</reference>
<name>G5IZ74_CROWT</name>
<dbReference type="EMBL" id="AESD01000096">
    <property type="protein sequence ID" value="EHJ14762.1"/>
    <property type="molecule type" value="Genomic_DNA"/>
</dbReference>
<dbReference type="PATRIC" id="fig|423471.3.peg.522"/>
<proteinExistence type="predicted"/>
<protein>
    <submittedName>
        <fullName evidence="1">Uncharacterized protein</fullName>
    </submittedName>
</protein>
<evidence type="ECO:0000313" key="2">
    <source>
        <dbReference type="Proteomes" id="UP000003477"/>
    </source>
</evidence>
<evidence type="ECO:0000313" key="1">
    <source>
        <dbReference type="EMBL" id="EHJ14762.1"/>
    </source>
</evidence>
<organism evidence="1 2">
    <name type="scientific">Crocosphaera watsonii WH 0003</name>
    <dbReference type="NCBI Taxonomy" id="423471"/>
    <lineage>
        <taxon>Bacteria</taxon>
        <taxon>Bacillati</taxon>
        <taxon>Cyanobacteriota</taxon>
        <taxon>Cyanophyceae</taxon>
        <taxon>Oscillatoriophycideae</taxon>
        <taxon>Chroococcales</taxon>
        <taxon>Aphanothecaceae</taxon>
        <taxon>Crocosphaera</taxon>
    </lineage>
</organism>